<accession>A0A0C3EY15</accession>
<dbReference type="GO" id="GO:0016787">
    <property type="term" value="F:hydrolase activity"/>
    <property type="evidence" value="ECO:0007669"/>
    <property type="project" value="UniProtKB-KW"/>
</dbReference>
<protein>
    <submittedName>
        <fullName evidence="6">Glycoside hydrolase family 16 protein</fullName>
    </submittedName>
</protein>
<keyword evidence="2" id="KW-0472">Membrane</keyword>
<sequence>CDVGPFPDQTLKDGSGPASALHSKHDLKLSVLSGRPTSPIHPIVYLCTACTCPSEDHLGPTNKKGRGGPEIDIVEAEHNTLGTSRS</sequence>
<evidence type="ECO:0000256" key="4">
    <source>
        <dbReference type="ARBA" id="ARBA00023316"/>
    </source>
</evidence>
<keyword evidence="7" id="KW-1185">Reference proteome</keyword>
<evidence type="ECO:0000313" key="7">
    <source>
        <dbReference type="Proteomes" id="UP000054166"/>
    </source>
</evidence>
<evidence type="ECO:0000313" key="6">
    <source>
        <dbReference type="EMBL" id="KIM72596.1"/>
    </source>
</evidence>
<feature type="region of interest" description="Disordered" evidence="5">
    <location>
        <begin position="1"/>
        <end position="22"/>
    </location>
</feature>
<dbReference type="EMBL" id="KN833119">
    <property type="protein sequence ID" value="KIM72596.1"/>
    <property type="molecule type" value="Genomic_DNA"/>
</dbReference>
<keyword evidence="6" id="KW-0378">Hydrolase</keyword>
<evidence type="ECO:0000256" key="2">
    <source>
        <dbReference type="ARBA" id="ARBA00023136"/>
    </source>
</evidence>
<reference evidence="7" key="2">
    <citation type="submission" date="2015-01" db="EMBL/GenBank/DDBJ databases">
        <title>Evolutionary Origins and Diversification of the Mycorrhizal Mutualists.</title>
        <authorList>
            <consortium name="DOE Joint Genome Institute"/>
            <consortium name="Mycorrhizal Genomics Consortium"/>
            <person name="Kohler A."/>
            <person name="Kuo A."/>
            <person name="Nagy L.G."/>
            <person name="Floudas D."/>
            <person name="Copeland A."/>
            <person name="Barry K.W."/>
            <person name="Cichocki N."/>
            <person name="Veneault-Fourrey C."/>
            <person name="LaButti K."/>
            <person name="Lindquist E.A."/>
            <person name="Lipzen A."/>
            <person name="Lundell T."/>
            <person name="Morin E."/>
            <person name="Murat C."/>
            <person name="Riley R."/>
            <person name="Ohm R."/>
            <person name="Sun H."/>
            <person name="Tunlid A."/>
            <person name="Henrissat B."/>
            <person name="Grigoriev I.V."/>
            <person name="Hibbett D.S."/>
            <person name="Martin F."/>
        </authorList>
    </citation>
    <scope>NUCLEOTIDE SEQUENCE [LARGE SCALE GENOMIC DNA]</scope>
    <source>
        <strain evidence="7">F 1598</strain>
    </source>
</reference>
<gene>
    <name evidence="6" type="ORF">PILCRDRAFT_81738</name>
</gene>
<reference evidence="6 7" key="1">
    <citation type="submission" date="2014-04" db="EMBL/GenBank/DDBJ databases">
        <authorList>
            <consortium name="DOE Joint Genome Institute"/>
            <person name="Kuo A."/>
            <person name="Tarkka M."/>
            <person name="Buscot F."/>
            <person name="Kohler A."/>
            <person name="Nagy L.G."/>
            <person name="Floudas D."/>
            <person name="Copeland A."/>
            <person name="Barry K.W."/>
            <person name="Cichocki N."/>
            <person name="Veneault-Fourrey C."/>
            <person name="LaButti K."/>
            <person name="Lindquist E.A."/>
            <person name="Lipzen A."/>
            <person name="Lundell T."/>
            <person name="Morin E."/>
            <person name="Murat C."/>
            <person name="Sun H."/>
            <person name="Tunlid A."/>
            <person name="Henrissat B."/>
            <person name="Grigoriev I.V."/>
            <person name="Hibbett D.S."/>
            <person name="Martin F."/>
            <person name="Nordberg H.P."/>
            <person name="Cantor M.N."/>
            <person name="Hua S.X."/>
        </authorList>
    </citation>
    <scope>NUCLEOTIDE SEQUENCE [LARGE SCALE GENOMIC DNA]</scope>
    <source>
        <strain evidence="6 7">F 1598</strain>
    </source>
</reference>
<dbReference type="InterPro" id="IPR005629">
    <property type="entry name" value="Skn1/Kre6/Sbg1"/>
</dbReference>
<dbReference type="AlphaFoldDB" id="A0A0C3EY15"/>
<dbReference type="InParanoid" id="A0A0C3EY15"/>
<dbReference type="GO" id="GO:0016020">
    <property type="term" value="C:membrane"/>
    <property type="evidence" value="ECO:0007669"/>
    <property type="project" value="UniProtKB-SubCell"/>
</dbReference>
<evidence type="ECO:0000256" key="1">
    <source>
        <dbReference type="ARBA" id="ARBA00004370"/>
    </source>
</evidence>
<evidence type="ECO:0000256" key="3">
    <source>
        <dbReference type="ARBA" id="ARBA00023180"/>
    </source>
</evidence>
<dbReference type="STRING" id="765440.A0A0C3EY15"/>
<keyword evidence="3" id="KW-0325">Glycoprotein</keyword>
<dbReference type="HOGENOM" id="CLU_2503974_0_0_1"/>
<evidence type="ECO:0000256" key="5">
    <source>
        <dbReference type="SAM" id="MobiDB-lite"/>
    </source>
</evidence>
<organism evidence="6 7">
    <name type="scientific">Piloderma croceum (strain F 1598)</name>
    <dbReference type="NCBI Taxonomy" id="765440"/>
    <lineage>
        <taxon>Eukaryota</taxon>
        <taxon>Fungi</taxon>
        <taxon>Dikarya</taxon>
        <taxon>Basidiomycota</taxon>
        <taxon>Agaricomycotina</taxon>
        <taxon>Agaricomycetes</taxon>
        <taxon>Agaricomycetidae</taxon>
        <taxon>Atheliales</taxon>
        <taxon>Atheliaceae</taxon>
        <taxon>Piloderma</taxon>
    </lineage>
</organism>
<proteinExistence type="predicted"/>
<dbReference type="OrthoDB" id="412647at2759"/>
<comment type="subcellular location">
    <subcellularLocation>
        <location evidence="1">Membrane</location>
    </subcellularLocation>
</comment>
<dbReference type="Proteomes" id="UP000054166">
    <property type="component" value="Unassembled WGS sequence"/>
</dbReference>
<dbReference type="Pfam" id="PF03935">
    <property type="entry name" value="SKN1_KRE6_Sbg1"/>
    <property type="match status" value="1"/>
</dbReference>
<keyword evidence="4" id="KW-0961">Cell wall biogenesis/degradation</keyword>
<name>A0A0C3EY15_PILCF</name>
<feature type="non-terminal residue" evidence="6">
    <location>
        <position position="1"/>
    </location>
</feature>